<feature type="signal peptide" evidence="4">
    <location>
        <begin position="1"/>
        <end position="22"/>
    </location>
</feature>
<protein>
    <submittedName>
        <fullName evidence="6">Tetratricopeptide repeat-containing protein</fullName>
    </submittedName>
</protein>
<name>A0A1H9DV30_9BACT</name>
<dbReference type="SUPFAM" id="SSF52096">
    <property type="entry name" value="ClpP/crotonase"/>
    <property type="match status" value="1"/>
</dbReference>
<proteinExistence type="predicted"/>
<evidence type="ECO:0000256" key="1">
    <source>
        <dbReference type="ARBA" id="ARBA00022737"/>
    </source>
</evidence>
<feature type="chain" id="PRO_5011692121" evidence="4">
    <location>
        <begin position="23"/>
        <end position="586"/>
    </location>
</feature>
<evidence type="ECO:0000256" key="2">
    <source>
        <dbReference type="ARBA" id="ARBA00022803"/>
    </source>
</evidence>
<dbReference type="STRING" id="478744.SAMN05444359_106145"/>
<dbReference type="EMBL" id="FOFB01000006">
    <property type="protein sequence ID" value="SEQ17359.1"/>
    <property type="molecule type" value="Genomic_DNA"/>
</dbReference>
<dbReference type="PROSITE" id="PS50293">
    <property type="entry name" value="TPR_REGION"/>
    <property type="match status" value="1"/>
</dbReference>
<dbReference type="InterPro" id="IPR011990">
    <property type="entry name" value="TPR-like_helical_dom_sf"/>
</dbReference>
<sequence length="586" mass="66027">MRHYYLTLLLLSLIILPGCALKQNTVPDAAVTEVESQPTALASIAEVLKANDHRPVAERIALYRQLRKEQPEAYNFWNQDELTMYGYGLLWGEKTTEAIEVFKLMVAEFPNTANNYDSLGEAYLANGDEEKALVNYQKALKMDPDNFNAEDIVYRLRHPGFVPETDEEKFAKVYTAAEYSADLDQLAARLLKVHPNALKFISAEDFRSLIEQKKALMTDQTTYAEFRWHCAEIIASVNCSHTSMGRFSLESKMLPTALRFPVQTRLVDGQLFVVDPMGNDDRLAVKDEILSVNDIPVASLLKDIYRRIPSQGYVETTKRHEFNFWGTGMIAYAMNFPQTYEVTVKGKSTSIVLSPAKEIRNHFGNPAIKGCGEPLCYEVLEDGKSAVLTVLSFNFYPWNNLDVFEAFMDKTFRKIAADGIEQLIIDLRYNGGGSSESSIYLLRHLMQKPFTYYSRAEYEGKQKPAAGESVQLPFDTTFQGKLYFLIDGIGNSTTGHFMSLAQKWELGTIIGEELGSNQFCSAGQTVCRLSNTKVLYYVANNTHVSTATSLPDETGILPDHYVSQSIDDYLNEIDTVLEFAIGLTRM</sequence>
<evidence type="ECO:0000259" key="5">
    <source>
        <dbReference type="Pfam" id="PF03572"/>
    </source>
</evidence>
<dbReference type="Pfam" id="PF03572">
    <property type="entry name" value="Peptidase_S41"/>
    <property type="match status" value="1"/>
</dbReference>
<evidence type="ECO:0000313" key="6">
    <source>
        <dbReference type="EMBL" id="SEQ17359.1"/>
    </source>
</evidence>
<keyword evidence="1" id="KW-0677">Repeat</keyword>
<dbReference type="Gene3D" id="3.90.226.10">
    <property type="entry name" value="2-enoyl-CoA Hydratase, Chain A, domain 1"/>
    <property type="match status" value="1"/>
</dbReference>
<dbReference type="Proteomes" id="UP000199021">
    <property type="component" value="Unassembled WGS sequence"/>
</dbReference>
<dbReference type="GO" id="GO:0008236">
    <property type="term" value="F:serine-type peptidase activity"/>
    <property type="evidence" value="ECO:0007669"/>
    <property type="project" value="InterPro"/>
</dbReference>
<dbReference type="InterPro" id="IPR019734">
    <property type="entry name" value="TPR_rpt"/>
</dbReference>
<dbReference type="SMART" id="SM00028">
    <property type="entry name" value="TPR"/>
    <property type="match status" value="1"/>
</dbReference>
<keyword evidence="4" id="KW-0732">Signal</keyword>
<gene>
    <name evidence="6" type="ORF">SAMN05444359_106145</name>
</gene>
<keyword evidence="2 3" id="KW-0802">TPR repeat</keyword>
<dbReference type="InParanoid" id="A0A1H9DV30"/>
<reference evidence="7" key="1">
    <citation type="submission" date="2016-10" db="EMBL/GenBank/DDBJ databases">
        <authorList>
            <person name="Varghese N."/>
            <person name="Submissions S."/>
        </authorList>
    </citation>
    <scope>NUCLEOTIDE SEQUENCE [LARGE SCALE GENOMIC DNA]</scope>
    <source>
        <strain evidence="7">DSM 24740</strain>
    </source>
</reference>
<dbReference type="Pfam" id="PF07719">
    <property type="entry name" value="TPR_2"/>
    <property type="match status" value="1"/>
</dbReference>
<keyword evidence="7" id="KW-1185">Reference proteome</keyword>
<dbReference type="SUPFAM" id="SSF48452">
    <property type="entry name" value="TPR-like"/>
    <property type="match status" value="1"/>
</dbReference>
<dbReference type="InterPro" id="IPR005151">
    <property type="entry name" value="Tail-specific_protease"/>
</dbReference>
<accession>A0A1H9DV30</accession>
<organism evidence="6 7">
    <name type="scientific">Neolewinella agarilytica</name>
    <dbReference type="NCBI Taxonomy" id="478744"/>
    <lineage>
        <taxon>Bacteria</taxon>
        <taxon>Pseudomonadati</taxon>
        <taxon>Bacteroidota</taxon>
        <taxon>Saprospiria</taxon>
        <taxon>Saprospirales</taxon>
        <taxon>Lewinellaceae</taxon>
        <taxon>Neolewinella</taxon>
    </lineage>
</organism>
<evidence type="ECO:0000256" key="4">
    <source>
        <dbReference type="SAM" id="SignalP"/>
    </source>
</evidence>
<feature type="repeat" description="TPR" evidence="3">
    <location>
        <begin position="113"/>
        <end position="146"/>
    </location>
</feature>
<evidence type="ECO:0000256" key="3">
    <source>
        <dbReference type="PROSITE-ProRule" id="PRU00339"/>
    </source>
</evidence>
<dbReference type="AlphaFoldDB" id="A0A1H9DV30"/>
<dbReference type="PROSITE" id="PS50005">
    <property type="entry name" value="TPR"/>
    <property type="match status" value="1"/>
</dbReference>
<dbReference type="InterPro" id="IPR013105">
    <property type="entry name" value="TPR_2"/>
</dbReference>
<dbReference type="GO" id="GO:0006508">
    <property type="term" value="P:proteolysis"/>
    <property type="evidence" value="ECO:0007669"/>
    <property type="project" value="InterPro"/>
</dbReference>
<evidence type="ECO:0000313" key="7">
    <source>
        <dbReference type="Proteomes" id="UP000199021"/>
    </source>
</evidence>
<dbReference type="InterPro" id="IPR029045">
    <property type="entry name" value="ClpP/crotonase-like_dom_sf"/>
</dbReference>
<feature type="domain" description="Tail specific protease" evidence="5">
    <location>
        <begin position="405"/>
        <end position="561"/>
    </location>
</feature>
<dbReference type="Gene3D" id="1.25.40.10">
    <property type="entry name" value="Tetratricopeptide repeat domain"/>
    <property type="match status" value="1"/>
</dbReference>